<accession>A0A4Q1CAX5</accession>
<keyword evidence="3 9" id="KW-1003">Cell membrane</keyword>
<proteinExistence type="inferred from homology"/>
<dbReference type="InterPro" id="IPR006312">
    <property type="entry name" value="TatA/E"/>
</dbReference>
<dbReference type="HAMAP" id="MF_00236">
    <property type="entry name" value="TatA_E"/>
    <property type="match status" value="1"/>
</dbReference>
<dbReference type="Proteomes" id="UP000290218">
    <property type="component" value="Unassembled WGS sequence"/>
</dbReference>
<reference evidence="11 12" key="1">
    <citation type="submission" date="2019-01" db="EMBL/GenBank/DDBJ databases">
        <title>Lacunisphaera sp. strain TWA-58.</title>
        <authorList>
            <person name="Chen W.-M."/>
        </authorList>
    </citation>
    <scope>NUCLEOTIDE SEQUENCE [LARGE SCALE GENOMIC DNA]</scope>
    <source>
        <strain evidence="11 12">TWA-58</strain>
    </source>
</reference>
<comment type="caution">
    <text evidence="11">The sequence shown here is derived from an EMBL/GenBank/DDBJ whole genome shotgun (WGS) entry which is preliminary data.</text>
</comment>
<evidence type="ECO:0000256" key="5">
    <source>
        <dbReference type="ARBA" id="ARBA00022927"/>
    </source>
</evidence>
<feature type="transmembrane region" description="Helical" evidence="9">
    <location>
        <begin position="6"/>
        <end position="30"/>
    </location>
</feature>
<evidence type="ECO:0000313" key="11">
    <source>
        <dbReference type="EMBL" id="RXK56204.1"/>
    </source>
</evidence>
<evidence type="ECO:0000256" key="1">
    <source>
        <dbReference type="ARBA" id="ARBA00004162"/>
    </source>
</evidence>
<dbReference type="PANTHER" id="PTHR42982">
    <property type="entry name" value="SEC-INDEPENDENT PROTEIN TRANSLOCASE PROTEIN TATA"/>
    <property type="match status" value="1"/>
</dbReference>
<dbReference type="GO" id="GO:0008320">
    <property type="term" value="F:protein transmembrane transporter activity"/>
    <property type="evidence" value="ECO:0007669"/>
    <property type="project" value="UniProtKB-UniRule"/>
</dbReference>
<evidence type="ECO:0000313" key="12">
    <source>
        <dbReference type="Proteomes" id="UP000290218"/>
    </source>
</evidence>
<dbReference type="Gene3D" id="1.20.5.3310">
    <property type="match status" value="1"/>
</dbReference>
<dbReference type="AlphaFoldDB" id="A0A4Q1CAX5"/>
<evidence type="ECO:0000256" key="4">
    <source>
        <dbReference type="ARBA" id="ARBA00022692"/>
    </source>
</evidence>
<protein>
    <recommendedName>
        <fullName evidence="9">Sec-independent protein translocase protein TatA</fullName>
    </recommendedName>
</protein>
<dbReference type="EMBL" id="SDHX01000001">
    <property type="protein sequence ID" value="RXK56204.1"/>
    <property type="molecule type" value="Genomic_DNA"/>
</dbReference>
<keyword evidence="12" id="KW-1185">Reference proteome</keyword>
<dbReference type="NCBIfam" id="TIGR01411">
    <property type="entry name" value="tatAE"/>
    <property type="match status" value="1"/>
</dbReference>
<keyword evidence="7 9" id="KW-0811">Translocation</keyword>
<keyword evidence="5 9" id="KW-0653">Protein transport</keyword>
<evidence type="ECO:0000256" key="7">
    <source>
        <dbReference type="ARBA" id="ARBA00023010"/>
    </source>
</evidence>
<feature type="compositionally biased region" description="Basic and acidic residues" evidence="10">
    <location>
        <begin position="51"/>
        <end position="65"/>
    </location>
</feature>
<dbReference type="Pfam" id="PF02416">
    <property type="entry name" value="TatA_B_E"/>
    <property type="match status" value="1"/>
</dbReference>
<comment type="subcellular location">
    <subcellularLocation>
        <location evidence="1 9">Cell membrane</location>
        <topology evidence="1 9">Single-pass membrane protein</topology>
    </subcellularLocation>
</comment>
<name>A0A4Q1CAX5_9BACT</name>
<keyword evidence="6 9" id="KW-1133">Transmembrane helix</keyword>
<evidence type="ECO:0000256" key="9">
    <source>
        <dbReference type="HAMAP-Rule" id="MF_00236"/>
    </source>
</evidence>
<comment type="function">
    <text evidence="9">Part of the twin-arginine translocation (Tat) system that transports large folded proteins containing a characteristic twin-arginine motif in their signal peptide across membranes. TatA could form the protein-conducting channel of the Tat system.</text>
</comment>
<comment type="subunit">
    <text evidence="9">Forms a complex with TatC.</text>
</comment>
<organism evidence="11 12">
    <name type="scientific">Oleiharenicola lentus</name>
    <dbReference type="NCBI Taxonomy" id="2508720"/>
    <lineage>
        <taxon>Bacteria</taxon>
        <taxon>Pseudomonadati</taxon>
        <taxon>Verrucomicrobiota</taxon>
        <taxon>Opitutia</taxon>
        <taxon>Opitutales</taxon>
        <taxon>Opitutaceae</taxon>
        <taxon>Oleiharenicola</taxon>
    </lineage>
</organism>
<dbReference type="PANTHER" id="PTHR42982:SF1">
    <property type="entry name" value="SEC-INDEPENDENT PROTEIN TRANSLOCASE PROTEIN TATA"/>
    <property type="match status" value="1"/>
</dbReference>
<dbReference type="GO" id="GO:0033281">
    <property type="term" value="C:TAT protein transport complex"/>
    <property type="evidence" value="ECO:0007669"/>
    <property type="project" value="UniProtKB-UniRule"/>
</dbReference>
<dbReference type="GO" id="GO:0043953">
    <property type="term" value="P:protein transport by the Tat complex"/>
    <property type="evidence" value="ECO:0007669"/>
    <property type="project" value="UniProtKB-UniRule"/>
</dbReference>
<comment type="similarity">
    <text evidence="9">Belongs to the TatA/E family.</text>
</comment>
<keyword evidence="2 9" id="KW-0813">Transport</keyword>
<keyword evidence="4 9" id="KW-0812">Transmembrane</keyword>
<dbReference type="InterPro" id="IPR003369">
    <property type="entry name" value="TatA/B/E"/>
</dbReference>
<sequence>MSLTLSPLLAIFGLGAPELIIIMVILLLLFGGAKLPALAKGLGQSIKEFKNAAKEEPKEEKKADTPAKPGNN</sequence>
<evidence type="ECO:0000256" key="2">
    <source>
        <dbReference type="ARBA" id="ARBA00022448"/>
    </source>
</evidence>
<keyword evidence="8 9" id="KW-0472">Membrane</keyword>
<evidence type="ECO:0000256" key="3">
    <source>
        <dbReference type="ARBA" id="ARBA00022475"/>
    </source>
</evidence>
<evidence type="ECO:0000256" key="10">
    <source>
        <dbReference type="SAM" id="MobiDB-lite"/>
    </source>
</evidence>
<feature type="region of interest" description="Disordered" evidence="10">
    <location>
        <begin position="51"/>
        <end position="72"/>
    </location>
</feature>
<dbReference type="RefSeq" id="WP_129047570.1">
    <property type="nucleotide sequence ID" value="NZ_SDHX01000001.1"/>
</dbReference>
<evidence type="ECO:0000256" key="6">
    <source>
        <dbReference type="ARBA" id="ARBA00022989"/>
    </source>
</evidence>
<gene>
    <name evidence="9 11" type="primary">tatA</name>
    <name evidence="11" type="ORF">ESB00_10120</name>
</gene>
<evidence type="ECO:0000256" key="8">
    <source>
        <dbReference type="ARBA" id="ARBA00023136"/>
    </source>
</evidence>